<reference evidence="1" key="1">
    <citation type="submission" date="2022-04" db="EMBL/GenBank/DDBJ databases">
        <title>Chromosome-scale genome assembly of Holotrichia oblita Faldermann.</title>
        <authorList>
            <person name="Rongchong L."/>
        </authorList>
    </citation>
    <scope>NUCLEOTIDE SEQUENCE</scope>
    <source>
        <strain evidence="1">81SQS9</strain>
    </source>
</reference>
<organism evidence="1 2">
    <name type="scientific">Holotrichia oblita</name>
    <name type="common">Chafer beetle</name>
    <dbReference type="NCBI Taxonomy" id="644536"/>
    <lineage>
        <taxon>Eukaryota</taxon>
        <taxon>Metazoa</taxon>
        <taxon>Ecdysozoa</taxon>
        <taxon>Arthropoda</taxon>
        <taxon>Hexapoda</taxon>
        <taxon>Insecta</taxon>
        <taxon>Pterygota</taxon>
        <taxon>Neoptera</taxon>
        <taxon>Endopterygota</taxon>
        <taxon>Coleoptera</taxon>
        <taxon>Polyphaga</taxon>
        <taxon>Scarabaeiformia</taxon>
        <taxon>Scarabaeidae</taxon>
        <taxon>Melolonthinae</taxon>
        <taxon>Holotrichia</taxon>
    </lineage>
</organism>
<keyword evidence="2" id="KW-1185">Reference proteome</keyword>
<name>A0ACB9T5M8_HOLOL</name>
<comment type="caution">
    <text evidence="1">The sequence shown here is derived from an EMBL/GenBank/DDBJ whole genome shotgun (WGS) entry which is preliminary data.</text>
</comment>
<evidence type="ECO:0000313" key="2">
    <source>
        <dbReference type="Proteomes" id="UP001056778"/>
    </source>
</evidence>
<proteinExistence type="predicted"/>
<sequence>MPALRLFGRKWLAASDDLVFPGLFEIAVRVLWLVLIVIVHIKYYESTWECSKGGQYVRTYIIGMMALLCVVIIVLVALINRSAQGSITNTEARRHVPAILLVKLFLIMPETVLNVFGTMWAFCGDLIVCPYEGHFSRTVIEALVIFNWALFGLAIFGLALVFDPLGSSSYHEVQETPSAGESLRHRKVTSIWQRRFRWVFCWVRSDEHGHEAFQQVAALLSSLFRSTDLVPSDVLAGCILLRVKQKKETREMRRIQMLSDDEPKYTADMYRILSLAPRWMNLEDAKHFLILSIAAYGWPYVLYRYCVTGIFRLLSEVTCCSCFRSKTTVVTDDNCCLCHLAGVKYTSKIKEQDILFASFRNHVFEGLFIFIKNNINSQTGEV</sequence>
<dbReference type="EMBL" id="CM043019">
    <property type="protein sequence ID" value="KAI4462118.1"/>
    <property type="molecule type" value="Genomic_DNA"/>
</dbReference>
<protein>
    <submittedName>
        <fullName evidence="1">Diacylglycerol lipase -related</fullName>
    </submittedName>
</protein>
<dbReference type="Proteomes" id="UP001056778">
    <property type="component" value="Chromosome 5"/>
</dbReference>
<evidence type="ECO:0000313" key="1">
    <source>
        <dbReference type="EMBL" id="KAI4462118.1"/>
    </source>
</evidence>
<gene>
    <name evidence="1" type="ORF">MML48_5g00004836</name>
</gene>
<accession>A0ACB9T5M8</accession>